<dbReference type="PROSITE" id="PS51104">
    <property type="entry name" value="PTS_EIIC_TYPE_2"/>
    <property type="match status" value="1"/>
</dbReference>
<feature type="transmembrane region" description="Helical" evidence="9">
    <location>
        <begin position="12"/>
        <end position="34"/>
    </location>
</feature>
<evidence type="ECO:0000256" key="9">
    <source>
        <dbReference type="SAM" id="Phobius"/>
    </source>
</evidence>
<keyword evidence="6 9" id="KW-0812">Transmembrane</keyword>
<keyword evidence="2" id="KW-0813">Transport</keyword>
<dbReference type="PANTHER" id="PTHR30505">
    <property type="entry name" value="FRUCTOSE-LIKE PERMEASE"/>
    <property type="match status" value="1"/>
</dbReference>
<keyword evidence="3" id="KW-1003">Cell membrane</keyword>
<evidence type="ECO:0000256" key="2">
    <source>
        <dbReference type="ARBA" id="ARBA00022448"/>
    </source>
</evidence>
<feature type="transmembrane region" description="Helical" evidence="9">
    <location>
        <begin position="55"/>
        <end position="77"/>
    </location>
</feature>
<evidence type="ECO:0000256" key="7">
    <source>
        <dbReference type="ARBA" id="ARBA00022989"/>
    </source>
</evidence>
<gene>
    <name evidence="11" type="ORF">GETHLI_23400</name>
</gene>
<feature type="domain" description="PTS EIIC type-2" evidence="10">
    <location>
        <begin position="8"/>
        <end position="336"/>
    </location>
</feature>
<evidence type="ECO:0000256" key="3">
    <source>
        <dbReference type="ARBA" id="ARBA00022475"/>
    </source>
</evidence>
<sequence>MPAFLHRLKQYLLSGVSHVIPFVACGGILIAVAIGFAPMRPGIGPDFSQAPTLKILFTIGEAAFALVVPVLAGYIAFGMADRPALVPGFVGGAIAQAVGAGFLGGIAAGLLAGWMVQVFKRLPLPRNLRPIMPILILPVVTSALVGALLLLVLGPPIKGLMVWLSGALHHLSGGHRIWLGLLLGSMIAFDMGGPVNKAAFFFGVAMIKEGDVSMMGACAAAICIPPLGLGLATLLRPASWSEQERESGLAALAMGVIGITEGAIPFAAADPIRVIPTIMAGSSVGAVIALMGTVGDHAPHGGLIVLPVIEHRVAYLIAIAAGTLVVALTMNLLKGWKQPVPPECP</sequence>
<accession>A0ABQ5QGM6</accession>
<dbReference type="InterPro" id="IPR050864">
    <property type="entry name" value="Bacterial_PTS_Sugar_Transport"/>
</dbReference>
<evidence type="ECO:0000313" key="12">
    <source>
        <dbReference type="Proteomes" id="UP001165069"/>
    </source>
</evidence>
<name>A0ABQ5QGM6_9BACT</name>
<dbReference type="Proteomes" id="UP001165069">
    <property type="component" value="Unassembled WGS sequence"/>
</dbReference>
<keyword evidence="4" id="KW-0762">Sugar transport</keyword>
<reference evidence="11 12" key="1">
    <citation type="journal article" date="2023" name="Antonie Van Leeuwenhoek">
        <title>Mesoterricola silvestris gen. nov., sp. nov., Mesoterricola sediminis sp. nov., Geothrix oryzae sp. nov., Geothrix edaphica sp. nov., Geothrix rubra sp. nov., and Geothrix limicola sp. nov., six novel members of Acidobacteriota isolated from soils.</title>
        <authorList>
            <person name="Itoh H."/>
            <person name="Sugisawa Y."/>
            <person name="Mise K."/>
            <person name="Xu Z."/>
            <person name="Kuniyasu M."/>
            <person name="Ushijima N."/>
            <person name="Kawano K."/>
            <person name="Kobayashi E."/>
            <person name="Shiratori Y."/>
            <person name="Masuda Y."/>
            <person name="Senoo K."/>
        </authorList>
    </citation>
    <scope>NUCLEOTIDE SEQUENCE [LARGE SCALE GENOMIC DNA]</scope>
    <source>
        <strain evidence="11 12">Red804</strain>
    </source>
</reference>
<feature type="transmembrane region" description="Helical" evidence="9">
    <location>
        <begin position="247"/>
        <end position="267"/>
    </location>
</feature>
<dbReference type="NCBIfam" id="TIGR01427">
    <property type="entry name" value="PTS_IIC_fructo"/>
    <property type="match status" value="1"/>
</dbReference>
<feature type="transmembrane region" description="Helical" evidence="9">
    <location>
        <begin position="89"/>
        <end position="114"/>
    </location>
</feature>
<feature type="transmembrane region" description="Helical" evidence="9">
    <location>
        <begin position="177"/>
        <end position="202"/>
    </location>
</feature>
<keyword evidence="8 9" id="KW-0472">Membrane</keyword>
<evidence type="ECO:0000256" key="5">
    <source>
        <dbReference type="ARBA" id="ARBA00022683"/>
    </source>
</evidence>
<feature type="transmembrane region" description="Helical" evidence="9">
    <location>
        <begin position="313"/>
        <end position="333"/>
    </location>
</feature>
<evidence type="ECO:0000313" key="11">
    <source>
        <dbReference type="EMBL" id="GLH73838.1"/>
    </source>
</evidence>
<evidence type="ECO:0000256" key="1">
    <source>
        <dbReference type="ARBA" id="ARBA00004429"/>
    </source>
</evidence>
<feature type="transmembrane region" description="Helical" evidence="9">
    <location>
        <begin position="214"/>
        <end position="235"/>
    </location>
</feature>
<protein>
    <recommendedName>
        <fullName evidence="10">PTS EIIC type-2 domain-containing protein</fullName>
    </recommendedName>
</protein>
<evidence type="ECO:0000256" key="8">
    <source>
        <dbReference type="ARBA" id="ARBA00023136"/>
    </source>
</evidence>
<dbReference type="RefSeq" id="WP_285575460.1">
    <property type="nucleotide sequence ID" value="NZ_BSDE01000004.1"/>
</dbReference>
<keyword evidence="7 9" id="KW-1133">Transmembrane helix</keyword>
<comment type="subcellular location">
    <subcellularLocation>
        <location evidence="1">Cell inner membrane</location>
        <topology evidence="1">Multi-pass membrane protein</topology>
    </subcellularLocation>
</comment>
<dbReference type="InterPro" id="IPR013014">
    <property type="entry name" value="PTS_EIIC_2"/>
</dbReference>
<organism evidence="11 12">
    <name type="scientific">Geothrix limicola</name>
    <dbReference type="NCBI Taxonomy" id="2927978"/>
    <lineage>
        <taxon>Bacteria</taxon>
        <taxon>Pseudomonadati</taxon>
        <taxon>Acidobacteriota</taxon>
        <taxon>Holophagae</taxon>
        <taxon>Holophagales</taxon>
        <taxon>Holophagaceae</taxon>
        <taxon>Geothrix</taxon>
    </lineage>
</organism>
<evidence type="ECO:0000256" key="4">
    <source>
        <dbReference type="ARBA" id="ARBA00022597"/>
    </source>
</evidence>
<dbReference type="PANTHER" id="PTHR30505:SF0">
    <property type="entry name" value="FRUCTOSE-LIKE PTS SYSTEM EIIBC COMPONENT-RELATED"/>
    <property type="match status" value="1"/>
</dbReference>
<evidence type="ECO:0000259" key="10">
    <source>
        <dbReference type="PROSITE" id="PS51104"/>
    </source>
</evidence>
<dbReference type="EMBL" id="BSDE01000004">
    <property type="protein sequence ID" value="GLH73838.1"/>
    <property type="molecule type" value="Genomic_DNA"/>
</dbReference>
<dbReference type="InterPro" id="IPR006327">
    <property type="entry name" value="PTS_IIC_fruc"/>
</dbReference>
<feature type="transmembrane region" description="Helical" evidence="9">
    <location>
        <begin position="135"/>
        <end position="157"/>
    </location>
</feature>
<keyword evidence="12" id="KW-1185">Reference proteome</keyword>
<proteinExistence type="predicted"/>
<evidence type="ECO:0000256" key="6">
    <source>
        <dbReference type="ARBA" id="ARBA00022692"/>
    </source>
</evidence>
<keyword evidence="5" id="KW-0598">Phosphotransferase system</keyword>
<comment type="caution">
    <text evidence="11">The sequence shown here is derived from an EMBL/GenBank/DDBJ whole genome shotgun (WGS) entry which is preliminary data.</text>
</comment>